<evidence type="ECO:0000313" key="2">
    <source>
        <dbReference type="Proteomes" id="UP001060085"/>
    </source>
</evidence>
<evidence type="ECO:0000313" key="1">
    <source>
        <dbReference type="EMBL" id="KAI5677089.1"/>
    </source>
</evidence>
<sequence length="129" mass="14603">MEAKSKQEDCQCKLTPDMYNFHHAGGNGFNAYGGSNHEHQNFISRDHDGYGTSILQDIMELVTSLLMLNLMGILLTIIIGVMIEIMLNMIIMSIILMIVMKIKDCPQEKVSITFYSCQYQNPNCHVITV</sequence>
<accession>A0ACC0BWM4</accession>
<keyword evidence="2" id="KW-1185">Reference proteome</keyword>
<comment type="caution">
    <text evidence="1">The sequence shown here is derived from an EMBL/GenBank/DDBJ whole genome shotgun (WGS) entry which is preliminary data.</text>
</comment>
<dbReference type="Proteomes" id="UP001060085">
    <property type="component" value="Linkage Group LG02"/>
</dbReference>
<proteinExistence type="predicted"/>
<protein>
    <submittedName>
        <fullName evidence="1">Uncharacterized protein</fullName>
    </submittedName>
</protein>
<name>A0ACC0BWM4_CATRO</name>
<reference evidence="2" key="1">
    <citation type="journal article" date="2023" name="Nat. Plants">
        <title>Single-cell RNA sequencing provides a high-resolution roadmap for understanding the multicellular compartmentation of specialized metabolism.</title>
        <authorList>
            <person name="Sun S."/>
            <person name="Shen X."/>
            <person name="Li Y."/>
            <person name="Li Y."/>
            <person name="Wang S."/>
            <person name="Li R."/>
            <person name="Zhang H."/>
            <person name="Shen G."/>
            <person name="Guo B."/>
            <person name="Wei J."/>
            <person name="Xu J."/>
            <person name="St-Pierre B."/>
            <person name="Chen S."/>
            <person name="Sun C."/>
        </authorList>
    </citation>
    <scope>NUCLEOTIDE SEQUENCE [LARGE SCALE GENOMIC DNA]</scope>
</reference>
<dbReference type="EMBL" id="CM044702">
    <property type="protein sequence ID" value="KAI5677089.1"/>
    <property type="molecule type" value="Genomic_DNA"/>
</dbReference>
<gene>
    <name evidence="1" type="ORF">M9H77_08039</name>
</gene>
<organism evidence="1 2">
    <name type="scientific">Catharanthus roseus</name>
    <name type="common">Madagascar periwinkle</name>
    <name type="synonym">Vinca rosea</name>
    <dbReference type="NCBI Taxonomy" id="4058"/>
    <lineage>
        <taxon>Eukaryota</taxon>
        <taxon>Viridiplantae</taxon>
        <taxon>Streptophyta</taxon>
        <taxon>Embryophyta</taxon>
        <taxon>Tracheophyta</taxon>
        <taxon>Spermatophyta</taxon>
        <taxon>Magnoliopsida</taxon>
        <taxon>eudicotyledons</taxon>
        <taxon>Gunneridae</taxon>
        <taxon>Pentapetalae</taxon>
        <taxon>asterids</taxon>
        <taxon>lamiids</taxon>
        <taxon>Gentianales</taxon>
        <taxon>Apocynaceae</taxon>
        <taxon>Rauvolfioideae</taxon>
        <taxon>Vinceae</taxon>
        <taxon>Catharanthinae</taxon>
        <taxon>Catharanthus</taxon>
    </lineage>
</organism>